<dbReference type="AlphaFoldDB" id="A0AA39AIQ3"/>
<reference evidence="2 3" key="1">
    <citation type="journal article" date="2023" name="BMC Biotechnol.">
        <title>Vitis rotundifolia cv Carlos genome sequencing.</title>
        <authorList>
            <person name="Huff M."/>
            <person name="Hulse-Kemp A."/>
            <person name="Scheffler B."/>
            <person name="Youngblood R."/>
            <person name="Simpson S."/>
            <person name="Babiker E."/>
            <person name="Staton M."/>
        </authorList>
    </citation>
    <scope>NUCLEOTIDE SEQUENCE [LARGE SCALE GENOMIC DNA]</scope>
    <source>
        <tissue evidence="2">Leaf</tissue>
    </source>
</reference>
<evidence type="ECO:0000256" key="1">
    <source>
        <dbReference type="SAM" id="MobiDB-lite"/>
    </source>
</evidence>
<comment type="caution">
    <text evidence="2">The sequence shown here is derived from an EMBL/GenBank/DDBJ whole genome shotgun (WGS) entry which is preliminary data.</text>
</comment>
<proteinExistence type="predicted"/>
<dbReference type="Pfam" id="PF07797">
    <property type="entry name" value="DUF1639"/>
    <property type="match status" value="1"/>
</dbReference>
<dbReference type="EMBL" id="JARBHA010000002">
    <property type="protein sequence ID" value="KAJ9706949.1"/>
    <property type="molecule type" value="Genomic_DNA"/>
</dbReference>
<dbReference type="InterPro" id="IPR012438">
    <property type="entry name" value="DUF1639"/>
</dbReference>
<evidence type="ECO:0000313" key="2">
    <source>
        <dbReference type="EMBL" id="KAJ9706949.1"/>
    </source>
</evidence>
<accession>A0AA39AIQ3</accession>
<feature type="region of interest" description="Disordered" evidence="1">
    <location>
        <begin position="24"/>
        <end position="117"/>
    </location>
</feature>
<dbReference type="Proteomes" id="UP001168098">
    <property type="component" value="Unassembled WGS sequence"/>
</dbReference>
<name>A0AA39AIQ3_VITRO</name>
<evidence type="ECO:0000313" key="3">
    <source>
        <dbReference type="Proteomes" id="UP001168098"/>
    </source>
</evidence>
<keyword evidence="3" id="KW-1185">Reference proteome</keyword>
<gene>
    <name evidence="2" type="ORF">PVL29_002087</name>
</gene>
<dbReference type="PANTHER" id="PTHR33130">
    <property type="entry name" value="PUTATIVE (DUF1639)-RELATED"/>
    <property type="match status" value="1"/>
</dbReference>
<feature type="compositionally biased region" description="Basic and acidic residues" evidence="1">
    <location>
        <begin position="33"/>
        <end position="68"/>
    </location>
</feature>
<dbReference type="PANTHER" id="PTHR33130:SF40">
    <property type="entry name" value="CHROMOGRANIN (DUF1639)"/>
    <property type="match status" value="1"/>
</dbReference>
<sequence>MATAPVKSQPLHNFSLSFLKWGKNQMNNHRCRKPVDASRESPPDGRKNESEPDSDGGSKNESDSENRKLLLGSRTARSRHAVASPSPVEKAQKNQALVEREGGEVDEGEGEESVQKPWNLRPRKAVLKGPIEIGVAPKNGELQEAVPGVPHSENQPKSLRLRGFAESHSSEKKEKRKFWISLSREEIEEDIFVMTGSKPARRPKKRAKNVQKQLDNVFPGLWLVGVTPDSYRLPDAPAKR</sequence>
<organism evidence="2 3">
    <name type="scientific">Vitis rotundifolia</name>
    <name type="common">Muscadine grape</name>
    <dbReference type="NCBI Taxonomy" id="103349"/>
    <lineage>
        <taxon>Eukaryota</taxon>
        <taxon>Viridiplantae</taxon>
        <taxon>Streptophyta</taxon>
        <taxon>Embryophyta</taxon>
        <taxon>Tracheophyta</taxon>
        <taxon>Spermatophyta</taxon>
        <taxon>Magnoliopsida</taxon>
        <taxon>eudicotyledons</taxon>
        <taxon>Gunneridae</taxon>
        <taxon>Pentapetalae</taxon>
        <taxon>rosids</taxon>
        <taxon>Vitales</taxon>
        <taxon>Vitaceae</taxon>
        <taxon>Viteae</taxon>
        <taxon>Vitis</taxon>
    </lineage>
</organism>
<evidence type="ECO:0008006" key="4">
    <source>
        <dbReference type="Google" id="ProtNLM"/>
    </source>
</evidence>
<protein>
    <recommendedName>
        <fullName evidence="4">DUF1639 family protein</fullName>
    </recommendedName>
</protein>